<organism evidence="4 5">
    <name type="scientific">Caldichromatium japonicum</name>
    <dbReference type="NCBI Taxonomy" id="2699430"/>
    <lineage>
        <taxon>Bacteria</taxon>
        <taxon>Pseudomonadati</taxon>
        <taxon>Pseudomonadota</taxon>
        <taxon>Gammaproteobacteria</taxon>
        <taxon>Chromatiales</taxon>
        <taxon>Chromatiaceae</taxon>
        <taxon>Caldichromatium</taxon>
    </lineage>
</organism>
<dbReference type="RefSeq" id="WP_166270404.1">
    <property type="nucleotide sequence ID" value="NZ_CP048029.1"/>
</dbReference>
<feature type="transmembrane region" description="Helical" evidence="2">
    <location>
        <begin position="179"/>
        <end position="196"/>
    </location>
</feature>
<keyword evidence="4" id="KW-0645">Protease</keyword>
<evidence type="ECO:0000313" key="4">
    <source>
        <dbReference type="EMBL" id="QIK37641.1"/>
    </source>
</evidence>
<protein>
    <submittedName>
        <fullName evidence="4">Carboxypeptidase regulatory-like domain-containing protein</fullName>
    </submittedName>
</protein>
<keyword evidence="5" id="KW-1185">Reference proteome</keyword>
<name>A0A6G7VC98_9GAMM</name>
<feature type="compositionally biased region" description="Polar residues" evidence="1">
    <location>
        <begin position="115"/>
        <end position="127"/>
    </location>
</feature>
<feature type="chain" id="PRO_5026247526" evidence="3">
    <location>
        <begin position="21"/>
        <end position="201"/>
    </location>
</feature>
<gene>
    <name evidence="4" type="ORF">GWK36_06205</name>
</gene>
<dbReference type="KEGG" id="cjap:GWK36_06205"/>
<keyword evidence="2" id="KW-1133">Transmembrane helix</keyword>
<dbReference type="Proteomes" id="UP000502699">
    <property type="component" value="Chromosome"/>
</dbReference>
<evidence type="ECO:0000256" key="3">
    <source>
        <dbReference type="SAM" id="SignalP"/>
    </source>
</evidence>
<dbReference type="EMBL" id="CP048029">
    <property type="protein sequence ID" value="QIK37641.1"/>
    <property type="molecule type" value="Genomic_DNA"/>
</dbReference>
<proteinExistence type="predicted"/>
<feature type="signal peptide" evidence="3">
    <location>
        <begin position="1"/>
        <end position="20"/>
    </location>
</feature>
<dbReference type="SUPFAM" id="SSF49478">
    <property type="entry name" value="Cna protein B-type domain"/>
    <property type="match status" value="1"/>
</dbReference>
<evidence type="ECO:0000256" key="1">
    <source>
        <dbReference type="SAM" id="MobiDB-lite"/>
    </source>
</evidence>
<keyword evidence="3" id="KW-0732">Signal</keyword>
<accession>A0A6G7VC98</accession>
<evidence type="ECO:0000256" key="2">
    <source>
        <dbReference type="SAM" id="Phobius"/>
    </source>
</evidence>
<feature type="region of interest" description="Disordered" evidence="1">
    <location>
        <begin position="107"/>
        <end position="136"/>
    </location>
</feature>
<keyword evidence="4" id="KW-0121">Carboxypeptidase</keyword>
<sequence>MRKFWVLACLLLLISAPALAHRIKVFAQIEGDWIKGRVYFVGGALASGARIELRDAEGRLLAELAPDAEGRFGYRIETAGTYQVIATTADGHRAEQSLNAAPLRTFSSPLAEGDSGQTSTAPPTSEMSGLPLPSPAPSIRLTGLDPGLIALIDQTLARQTQPLAEQLNALDERIRLQDLLGGIGYILGLTGLALWWRCRRP</sequence>
<keyword evidence="2" id="KW-0812">Transmembrane</keyword>
<keyword evidence="2" id="KW-0472">Membrane</keyword>
<dbReference type="AlphaFoldDB" id="A0A6G7VC98"/>
<keyword evidence="4" id="KW-0378">Hydrolase</keyword>
<dbReference type="GO" id="GO:0004180">
    <property type="term" value="F:carboxypeptidase activity"/>
    <property type="evidence" value="ECO:0007669"/>
    <property type="project" value="UniProtKB-KW"/>
</dbReference>
<reference evidence="5" key="1">
    <citation type="submission" date="2020-01" db="EMBL/GenBank/DDBJ databases">
        <title>Caldichromatium gen. nov., sp. nov., a thermophilic purple sulfur bacterium member of the family Chromatiaceae isolated from Nakabusa hot spring, Japan.</title>
        <authorList>
            <person name="Saini M.K."/>
            <person name="Hanada S."/>
            <person name="Tank M."/>
        </authorList>
    </citation>
    <scope>NUCLEOTIDE SEQUENCE [LARGE SCALE GENOMIC DNA]</scope>
    <source>
        <strain evidence="5">No.7</strain>
    </source>
</reference>
<evidence type="ECO:0000313" key="5">
    <source>
        <dbReference type="Proteomes" id="UP000502699"/>
    </source>
</evidence>